<sequence>MNAATITIDLELFTLLRDYAALINRFVVDCILLNPHFQKYPPSKQYERAFYKTVIAKLEDALANSDDEEEEIDPRILGHYLSILPPSGLLSGSSGAALRDQICDRGLPLVEVPSKSFLTHFWKPYSSQAAPPSNPVNLADYQSSTLEESRTTIESGTTGLRTWFASHVMARYLIQNRDIIEGKRVLELGSGVGFLGIIAASLQQLSSRNTPSTSPSIWLTDANEEVLTLCRRNVQLPCNLSSTHQSVHFRVLDWEEALQPDVALLKAILQDEINPDVILGADIVFDPTLVPSLVALIALSLRPGLERGT</sequence>
<name>A0A6A4IF17_9AGAR</name>
<dbReference type="PANTHER" id="PTHR14614">
    <property type="entry name" value="HEPATOCELLULAR CARCINOMA-ASSOCIATED ANTIGEN"/>
    <property type="match status" value="1"/>
</dbReference>
<dbReference type="EMBL" id="ML769388">
    <property type="protein sequence ID" value="KAE9409186.1"/>
    <property type="molecule type" value="Genomic_DNA"/>
</dbReference>
<evidence type="ECO:0008006" key="3">
    <source>
        <dbReference type="Google" id="ProtNLM"/>
    </source>
</evidence>
<dbReference type="GO" id="GO:0032991">
    <property type="term" value="C:protein-containing complex"/>
    <property type="evidence" value="ECO:0007669"/>
    <property type="project" value="TreeGrafter"/>
</dbReference>
<gene>
    <name evidence="1" type="ORF">BT96DRAFT_1012783</name>
</gene>
<dbReference type="PANTHER" id="PTHR14614:SF130">
    <property type="entry name" value="PROTEIN-LYSINE N-METHYLTRANSFERASE EEF2KMT"/>
    <property type="match status" value="1"/>
</dbReference>
<reference evidence="1" key="1">
    <citation type="journal article" date="2019" name="Environ. Microbiol.">
        <title>Fungal ecological strategies reflected in gene transcription - a case study of two litter decomposers.</title>
        <authorList>
            <person name="Barbi F."/>
            <person name="Kohler A."/>
            <person name="Barry K."/>
            <person name="Baskaran P."/>
            <person name="Daum C."/>
            <person name="Fauchery L."/>
            <person name="Ihrmark K."/>
            <person name="Kuo A."/>
            <person name="LaButti K."/>
            <person name="Lipzen A."/>
            <person name="Morin E."/>
            <person name="Grigoriev I.V."/>
            <person name="Henrissat B."/>
            <person name="Lindahl B."/>
            <person name="Martin F."/>
        </authorList>
    </citation>
    <scope>NUCLEOTIDE SEQUENCE</scope>
    <source>
        <strain evidence="1">JB14</strain>
    </source>
</reference>
<dbReference type="OrthoDB" id="194386at2759"/>
<keyword evidence="2" id="KW-1185">Reference proteome</keyword>
<organism evidence="1 2">
    <name type="scientific">Gymnopus androsaceus JB14</name>
    <dbReference type="NCBI Taxonomy" id="1447944"/>
    <lineage>
        <taxon>Eukaryota</taxon>
        <taxon>Fungi</taxon>
        <taxon>Dikarya</taxon>
        <taxon>Basidiomycota</taxon>
        <taxon>Agaricomycotina</taxon>
        <taxon>Agaricomycetes</taxon>
        <taxon>Agaricomycetidae</taxon>
        <taxon>Agaricales</taxon>
        <taxon>Marasmiineae</taxon>
        <taxon>Omphalotaceae</taxon>
        <taxon>Gymnopus</taxon>
    </lineage>
</organism>
<dbReference type="SUPFAM" id="SSF53335">
    <property type="entry name" value="S-adenosyl-L-methionine-dependent methyltransferases"/>
    <property type="match status" value="1"/>
</dbReference>
<dbReference type="InterPro" id="IPR029063">
    <property type="entry name" value="SAM-dependent_MTases_sf"/>
</dbReference>
<proteinExistence type="predicted"/>
<dbReference type="Pfam" id="PF10294">
    <property type="entry name" value="Methyltransf_16"/>
    <property type="match status" value="1"/>
</dbReference>
<protein>
    <recommendedName>
        <fullName evidence="3">FAM86 N-terminal domain-containing protein</fullName>
    </recommendedName>
</protein>
<dbReference type="InterPro" id="IPR019410">
    <property type="entry name" value="Methyltransf_16"/>
</dbReference>
<evidence type="ECO:0000313" key="1">
    <source>
        <dbReference type="EMBL" id="KAE9409186.1"/>
    </source>
</evidence>
<dbReference type="AlphaFoldDB" id="A0A6A4IF17"/>
<evidence type="ECO:0000313" key="2">
    <source>
        <dbReference type="Proteomes" id="UP000799118"/>
    </source>
</evidence>
<dbReference type="Proteomes" id="UP000799118">
    <property type="component" value="Unassembled WGS sequence"/>
</dbReference>
<accession>A0A6A4IF17</accession>
<dbReference type="CDD" id="cd02440">
    <property type="entry name" value="AdoMet_MTases"/>
    <property type="match status" value="1"/>
</dbReference>
<dbReference type="Gene3D" id="3.40.50.150">
    <property type="entry name" value="Vaccinia Virus protein VP39"/>
    <property type="match status" value="1"/>
</dbReference>
<dbReference type="GO" id="GO:0008757">
    <property type="term" value="F:S-adenosylmethionine-dependent methyltransferase activity"/>
    <property type="evidence" value="ECO:0007669"/>
    <property type="project" value="UniProtKB-ARBA"/>
</dbReference>